<feature type="domain" description="HTH lysR-type" evidence="5">
    <location>
        <begin position="1"/>
        <end position="61"/>
    </location>
</feature>
<protein>
    <submittedName>
        <fullName evidence="6">LysR family transcriptional regulator</fullName>
    </submittedName>
</protein>
<dbReference type="InterPro" id="IPR036388">
    <property type="entry name" value="WH-like_DNA-bd_sf"/>
</dbReference>
<keyword evidence="7" id="KW-1185">Reference proteome</keyword>
<evidence type="ECO:0000259" key="5">
    <source>
        <dbReference type="PROSITE" id="PS50931"/>
    </source>
</evidence>
<keyword evidence="3" id="KW-0238">DNA-binding</keyword>
<proteinExistence type="inferred from homology"/>
<evidence type="ECO:0000313" key="6">
    <source>
        <dbReference type="EMBL" id="GAA1692784.1"/>
    </source>
</evidence>
<evidence type="ECO:0000256" key="4">
    <source>
        <dbReference type="ARBA" id="ARBA00023163"/>
    </source>
</evidence>
<dbReference type="InterPro" id="IPR005119">
    <property type="entry name" value="LysR_subst-bd"/>
</dbReference>
<accession>A0ABP4TS67</accession>
<evidence type="ECO:0000256" key="3">
    <source>
        <dbReference type="ARBA" id="ARBA00023125"/>
    </source>
</evidence>
<comment type="caution">
    <text evidence="6">The sequence shown here is derived from an EMBL/GenBank/DDBJ whole genome shotgun (WGS) entry which is preliminary data.</text>
</comment>
<name>A0ABP4TS67_9ACTN</name>
<dbReference type="Pfam" id="PF00126">
    <property type="entry name" value="HTH_1"/>
    <property type="match status" value="1"/>
</dbReference>
<keyword evidence="2" id="KW-0805">Transcription regulation</keyword>
<keyword evidence="4" id="KW-0804">Transcription</keyword>
<evidence type="ECO:0000313" key="7">
    <source>
        <dbReference type="Proteomes" id="UP001500618"/>
    </source>
</evidence>
<organism evidence="6 7">
    <name type="scientific">Fodinicola feengrottensis</name>
    <dbReference type="NCBI Taxonomy" id="435914"/>
    <lineage>
        <taxon>Bacteria</taxon>
        <taxon>Bacillati</taxon>
        <taxon>Actinomycetota</taxon>
        <taxon>Actinomycetes</taxon>
        <taxon>Mycobacteriales</taxon>
        <taxon>Fodinicola</taxon>
    </lineage>
</organism>
<gene>
    <name evidence="6" type="ORF">GCM10009765_47640</name>
</gene>
<dbReference type="InterPro" id="IPR000847">
    <property type="entry name" value="LysR_HTH_N"/>
</dbReference>
<dbReference type="Gene3D" id="1.10.10.10">
    <property type="entry name" value="Winged helix-like DNA-binding domain superfamily/Winged helix DNA-binding domain"/>
    <property type="match status" value="1"/>
</dbReference>
<dbReference type="Pfam" id="PF03466">
    <property type="entry name" value="LysR_substrate"/>
    <property type="match status" value="1"/>
</dbReference>
<evidence type="ECO:0000256" key="2">
    <source>
        <dbReference type="ARBA" id="ARBA00023015"/>
    </source>
</evidence>
<dbReference type="EMBL" id="BAAANY010000019">
    <property type="protein sequence ID" value="GAA1692784.1"/>
    <property type="molecule type" value="Genomic_DNA"/>
</dbReference>
<dbReference type="InterPro" id="IPR036390">
    <property type="entry name" value="WH_DNA-bd_sf"/>
</dbReference>
<dbReference type="Proteomes" id="UP001500618">
    <property type="component" value="Unassembled WGS sequence"/>
</dbReference>
<dbReference type="PROSITE" id="PS50931">
    <property type="entry name" value="HTH_LYSR"/>
    <property type="match status" value="1"/>
</dbReference>
<dbReference type="InterPro" id="IPR050950">
    <property type="entry name" value="HTH-type_LysR_regulators"/>
</dbReference>
<sequence>MTIDPGRLLILRAVRRAGGVQAAAGLLHVTPSGISQHLAKLEAEVGLDLVDRSRRGGGRPLCLTAAGHRLADGAERVADALSAAERDLDEFRTDVSGPLRIGGFSVAITELVAPVAMRLAVTDPTLDPCIYELTEAEGLARLGTGDLDMLISERLGPGDPERPAGVVERDLMPDPYRVIVPASWPVLTDAAELLARPWVTTSYDILYRRVLVDVCERHGVTLNAHNIGTGSAATLLALVANGLGAAIIPALTLSQNPTPNVRLSRGVIDPGGRIISVLLPANRASAAADRFVAELRRYAASGRAEENPLG</sequence>
<dbReference type="RefSeq" id="WP_344312688.1">
    <property type="nucleotide sequence ID" value="NZ_BAAANY010000019.1"/>
</dbReference>
<dbReference type="Gene3D" id="3.40.190.10">
    <property type="entry name" value="Periplasmic binding protein-like II"/>
    <property type="match status" value="2"/>
</dbReference>
<reference evidence="7" key="1">
    <citation type="journal article" date="2019" name="Int. J. Syst. Evol. Microbiol.">
        <title>The Global Catalogue of Microorganisms (GCM) 10K type strain sequencing project: providing services to taxonomists for standard genome sequencing and annotation.</title>
        <authorList>
            <consortium name="The Broad Institute Genomics Platform"/>
            <consortium name="The Broad Institute Genome Sequencing Center for Infectious Disease"/>
            <person name="Wu L."/>
            <person name="Ma J."/>
        </authorList>
    </citation>
    <scope>NUCLEOTIDE SEQUENCE [LARGE SCALE GENOMIC DNA]</scope>
    <source>
        <strain evidence="7">JCM 14718</strain>
    </source>
</reference>
<dbReference type="PANTHER" id="PTHR30419:SF8">
    <property type="entry name" value="NITROGEN ASSIMILATION TRANSCRIPTIONAL ACTIVATOR-RELATED"/>
    <property type="match status" value="1"/>
</dbReference>
<comment type="similarity">
    <text evidence="1">Belongs to the LysR transcriptional regulatory family.</text>
</comment>
<dbReference type="PANTHER" id="PTHR30419">
    <property type="entry name" value="HTH-TYPE TRANSCRIPTIONAL REGULATOR YBHD"/>
    <property type="match status" value="1"/>
</dbReference>
<dbReference type="SUPFAM" id="SSF53850">
    <property type="entry name" value="Periplasmic binding protein-like II"/>
    <property type="match status" value="1"/>
</dbReference>
<evidence type="ECO:0000256" key="1">
    <source>
        <dbReference type="ARBA" id="ARBA00009437"/>
    </source>
</evidence>
<dbReference type="SUPFAM" id="SSF46785">
    <property type="entry name" value="Winged helix' DNA-binding domain"/>
    <property type="match status" value="1"/>
</dbReference>